<dbReference type="PANTHER" id="PTHR35995">
    <property type="entry name" value="OS04G0690500 PROTEIN"/>
    <property type="match status" value="1"/>
</dbReference>
<reference evidence="1" key="1">
    <citation type="journal article" date="2014" name="Nat. Commun.">
        <title>The emerging biofuel crop Camelina sativa retains a highly undifferentiated hexaploid genome structure.</title>
        <authorList>
            <person name="Kagale S."/>
            <person name="Koh C."/>
            <person name="Nixon J."/>
            <person name="Bollina V."/>
            <person name="Clarke W.E."/>
            <person name="Tuteja R."/>
            <person name="Spillane C."/>
            <person name="Robinson S.J."/>
            <person name="Links M.G."/>
            <person name="Clarke C."/>
            <person name="Higgins E.E."/>
            <person name="Huebert T."/>
            <person name="Sharpe A.G."/>
            <person name="Parkin I.A."/>
        </authorList>
    </citation>
    <scope>NUCLEOTIDE SEQUENCE [LARGE SCALE GENOMIC DNA]</scope>
    <source>
        <strain evidence="1">cv. DH55</strain>
    </source>
</reference>
<dbReference type="PANTHER" id="PTHR35995:SF2">
    <property type="entry name" value="(RAPE) HYPOTHETICAL PROTEIN"/>
    <property type="match status" value="1"/>
</dbReference>
<name>A0ABM0X124_CAMSA</name>
<dbReference type="Proteomes" id="UP000694864">
    <property type="component" value="Chromosome 17"/>
</dbReference>
<organism evidence="1 2">
    <name type="scientific">Camelina sativa</name>
    <name type="common">False flax</name>
    <name type="synonym">Myagrum sativum</name>
    <dbReference type="NCBI Taxonomy" id="90675"/>
    <lineage>
        <taxon>Eukaryota</taxon>
        <taxon>Viridiplantae</taxon>
        <taxon>Streptophyta</taxon>
        <taxon>Embryophyta</taxon>
        <taxon>Tracheophyta</taxon>
        <taxon>Spermatophyta</taxon>
        <taxon>Magnoliopsida</taxon>
        <taxon>eudicotyledons</taxon>
        <taxon>Gunneridae</taxon>
        <taxon>Pentapetalae</taxon>
        <taxon>rosids</taxon>
        <taxon>malvids</taxon>
        <taxon>Brassicales</taxon>
        <taxon>Brassicaceae</taxon>
        <taxon>Camelineae</taxon>
        <taxon>Camelina</taxon>
    </lineage>
</organism>
<dbReference type="Pfam" id="PF05340">
    <property type="entry name" value="DUF740"/>
    <property type="match status" value="1"/>
</dbReference>
<accession>A0ABM0X124</accession>
<keyword evidence="1" id="KW-1185">Reference proteome</keyword>
<evidence type="ECO:0000313" key="2">
    <source>
        <dbReference type="RefSeq" id="XP_010479052.1"/>
    </source>
</evidence>
<reference evidence="2" key="2">
    <citation type="submission" date="2025-08" db="UniProtKB">
        <authorList>
            <consortium name="RefSeq"/>
        </authorList>
    </citation>
    <scope>IDENTIFICATION</scope>
    <source>
        <tissue evidence="2">Leaf</tissue>
    </source>
</reference>
<sequence length="203" mass="23788">MKGQNKKNSTSSCNIHPVEFIEGVCPLCLNERLLVLASLQRLRPQSPVSYQTIQEPKTVFSPKKSIRLSSFLSFFELRHHDQKYDHQNTSIISPEDSYISINFENNRATSWEKGKESYQVAHCKASRDHQYEHVMLHRKKKEIIPQPTPRSLLTWRKRIRRLLSVISFKSRSRACHLSAKVKDEDDLRRSWLRPLSPNKKPPN</sequence>
<evidence type="ECO:0000313" key="1">
    <source>
        <dbReference type="Proteomes" id="UP000694864"/>
    </source>
</evidence>
<dbReference type="InterPro" id="IPR008004">
    <property type="entry name" value="OCTOPUS-like"/>
</dbReference>
<protein>
    <submittedName>
        <fullName evidence="2">Uncharacterized protein LOC104757957</fullName>
    </submittedName>
</protein>
<dbReference type="RefSeq" id="XP_010479052.1">
    <property type="nucleotide sequence ID" value="XM_010480750.2"/>
</dbReference>
<gene>
    <name evidence="2" type="primary">LOC104757957</name>
</gene>
<dbReference type="GeneID" id="104757957"/>
<proteinExistence type="predicted"/>